<name>A0ABW0TEQ8_9BACL</name>
<dbReference type="Proteomes" id="UP001596109">
    <property type="component" value="Unassembled WGS sequence"/>
</dbReference>
<evidence type="ECO:0000313" key="1">
    <source>
        <dbReference type="EMBL" id="MFC5587890.1"/>
    </source>
</evidence>
<protein>
    <submittedName>
        <fullName evidence="1">Uncharacterized protein</fullName>
    </submittedName>
</protein>
<dbReference type="RefSeq" id="WP_381430613.1">
    <property type="nucleotide sequence ID" value="NZ_JBHSNO010000002.1"/>
</dbReference>
<comment type="caution">
    <text evidence="1">The sequence shown here is derived from an EMBL/GenBank/DDBJ whole genome shotgun (WGS) entry which is preliminary data.</text>
</comment>
<dbReference type="EMBL" id="JBHSNO010000002">
    <property type="protein sequence ID" value="MFC5587890.1"/>
    <property type="molecule type" value="Genomic_DNA"/>
</dbReference>
<evidence type="ECO:0000313" key="2">
    <source>
        <dbReference type="Proteomes" id="UP001596109"/>
    </source>
</evidence>
<proteinExistence type="predicted"/>
<keyword evidence="2" id="KW-1185">Reference proteome</keyword>
<gene>
    <name evidence="1" type="ORF">ACFPRA_03080</name>
</gene>
<organism evidence="1 2">
    <name type="scientific">Sporosarcina soli</name>
    <dbReference type="NCBI Taxonomy" id="334736"/>
    <lineage>
        <taxon>Bacteria</taxon>
        <taxon>Bacillati</taxon>
        <taxon>Bacillota</taxon>
        <taxon>Bacilli</taxon>
        <taxon>Bacillales</taxon>
        <taxon>Caryophanaceae</taxon>
        <taxon>Sporosarcina</taxon>
    </lineage>
</organism>
<accession>A0ABW0TEQ8</accession>
<reference evidence="2" key="1">
    <citation type="journal article" date="2019" name="Int. J. Syst. Evol. Microbiol.">
        <title>The Global Catalogue of Microorganisms (GCM) 10K type strain sequencing project: providing services to taxonomists for standard genome sequencing and annotation.</title>
        <authorList>
            <consortium name="The Broad Institute Genomics Platform"/>
            <consortium name="The Broad Institute Genome Sequencing Center for Infectious Disease"/>
            <person name="Wu L."/>
            <person name="Ma J."/>
        </authorList>
    </citation>
    <scope>NUCLEOTIDE SEQUENCE [LARGE SCALE GENOMIC DNA]</scope>
    <source>
        <strain evidence="2">CGMCC 4.1434</strain>
    </source>
</reference>
<sequence>MKRQLTKELQQDLNVKLLKTLTWSLPVHSIEIAYQTVKRTKMDILMKMMLIAFQKGAIETAEELSELLLVDALFINDLISLMTRTKIIEKKASTFGLTEKGVQQLATGIFVHEPESATTKALFSACHQNFLQGELKSDPSEELGVYRWKDEFNDWEFDSLEDSLLRNALLSMNVESDEGNAQIVVSDIISATVEQTVHIPCLEFQLYNKSEDLFYVRVWNTLLQQWDETLETQLNDQERKQWRKEYLEKYDKEMKGTDSEKIT</sequence>